<organism evidence="2 3">
    <name type="scientific">Caldicoprobacter faecalis</name>
    <dbReference type="NCBI Taxonomy" id="937334"/>
    <lineage>
        <taxon>Bacteria</taxon>
        <taxon>Bacillati</taxon>
        <taxon>Bacillota</taxon>
        <taxon>Clostridia</taxon>
        <taxon>Caldicoprobacterales</taxon>
        <taxon>Caldicoprobacteraceae</taxon>
        <taxon>Caldicoprobacter</taxon>
    </lineage>
</organism>
<gene>
    <name evidence="2" type="ORF">SAMN05444406_10911</name>
</gene>
<reference evidence="2 3" key="1">
    <citation type="submission" date="2016-10" db="EMBL/GenBank/DDBJ databases">
        <authorList>
            <person name="de Groot N.N."/>
        </authorList>
    </citation>
    <scope>NUCLEOTIDE SEQUENCE [LARGE SCALE GENOMIC DNA]</scope>
    <source>
        <strain evidence="2 3">DSM 20678</strain>
    </source>
</reference>
<protein>
    <recommendedName>
        <fullName evidence="1">Flagellar Assembly Protein A N-terminal region domain-containing protein</fullName>
    </recommendedName>
</protein>
<dbReference type="InterPro" id="IPR036145">
    <property type="entry name" value="MinC_C_sf"/>
</dbReference>
<dbReference type="SUPFAM" id="SSF63848">
    <property type="entry name" value="Cell-division inhibitor MinC, C-terminal domain"/>
    <property type="match status" value="1"/>
</dbReference>
<feature type="domain" description="Flagellar Assembly Protein A N-terminal region" evidence="1">
    <location>
        <begin position="133"/>
        <end position="327"/>
    </location>
</feature>
<proteinExistence type="predicted"/>
<dbReference type="InterPro" id="IPR005646">
    <property type="entry name" value="FapA"/>
</dbReference>
<dbReference type="Pfam" id="PF20250">
    <property type="entry name" value="FapA_N"/>
    <property type="match status" value="1"/>
</dbReference>
<dbReference type="InterPro" id="IPR046866">
    <property type="entry name" value="FapA_N"/>
</dbReference>
<dbReference type="Pfam" id="PF03961">
    <property type="entry name" value="FapA"/>
    <property type="match status" value="1"/>
</dbReference>
<dbReference type="GO" id="GO:0000902">
    <property type="term" value="P:cell morphogenesis"/>
    <property type="evidence" value="ECO:0007669"/>
    <property type="project" value="InterPro"/>
</dbReference>
<evidence type="ECO:0000313" key="2">
    <source>
        <dbReference type="EMBL" id="SFQ00116.1"/>
    </source>
</evidence>
<dbReference type="InterPro" id="IPR046865">
    <property type="entry name" value="FapA_b_solenoid"/>
</dbReference>
<accession>A0A1I5UZI5</accession>
<dbReference type="EMBL" id="FOXR01000009">
    <property type="protein sequence ID" value="SFQ00116.1"/>
    <property type="molecule type" value="Genomic_DNA"/>
</dbReference>
<dbReference type="PANTHER" id="PTHR38032">
    <property type="entry name" value="POLYMERASE-RELATED"/>
    <property type="match status" value="1"/>
</dbReference>
<evidence type="ECO:0000313" key="3">
    <source>
        <dbReference type="Proteomes" id="UP000198577"/>
    </source>
</evidence>
<keyword evidence="3" id="KW-1185">Reference proteome</keyword>
<dbReference type="Proteomes" id="UP000198577">
    <property type="component" value="Unassembled WGS sequence"/>
</dbReference>
<name>A0A1I5UZI5_9FIRM</name>
<dbReference type="InterPro" id="IPR016098">
    <property type="entry name" value="CAP/MinC_C"/>
</dbReference>
<dbReference type="AlphaFoldDB" id="A0A1I5UZI5"/>
<evidence type="ECO:0000259" key="1">
    <source>
        <dbReference type="Pfam" id="PF20250"/>
    </source>
</evidence>
<sequence>MLFKADSVEEALSRAEKYYNCHRNYLRVYTIRPPGSMLWGIIRWRGVYRIEVSRQKREKVIESVKPIDGTVEIKDGVVRVKNPVSGGKYPSLIVNDQNIEVYINGQRAVGSCVVTERDWIQVIPKEIPPVSRVEVYITPDKMQAILKIERIPGKKYFLRDVKAGNSIVVSGDYEEIPPPDITVEQCIQELIKNGVLPEFILIEEIEKLLKLPRNGSAVVAKGRPPIDGVDARVKYFFTQHSYRNPDFDTDKKVDMMDHTIIPTVKVGEILAEKVVPAIPGMDGMTVTGEVIKARPAQEAVFKAGKGAMLLDNNRIVATIPGRPVLEKGVVSVHPVLTVPSDVNVDTGNIRFDGDVVVKGDVKDGLKVIAGGDIIIYGNCYHATIKAGRNVEIHGKVIKCKVTAGGNIVQHLFVLPTIGRINRELKAIVEKVTVMYLRQRNGSIGHVVYKLINENTKLKTLVEDIENILPLMEEEEASDILKLLHKIKDKLFGVNAFRIDSLDEIHHIYTELVEYENVLKQRYVANMNITFSYCENSLILASGSVFVTGRGSYQSKIVAKNRIIFKDPKSIVLGGMLVAGKGVKAGIVGSSAGVSTYCKIVDADGKFDAVYCYPDTILNINNKRVESLFSKRDTVV</sequence>
<dbReference type="Gene3D" id="2.160.20.70">
    <property type="match status" value="1"/>
</dbReference>
<dbReference type="PANTHER" id="PTHR38032:SF1">
    <property type="entry name" value="RNA-BINDING PROTEIN KHPB N-TERMINAL DOMAIN-CONTAINING PROTEIN"/>
    <property type="match status" value="1"/>
</dbReference>
<dbReference type="STRING" id="937334.SAMN05444406_10911"/>